<organism evidence="1 2">
    <name type="scientific">Trichinella pseudospiralis</name>
    <name type="common">Parasitic roundworm</name>
    <dbReference type="NCBI Taxonomy" id="6337"/>
    <lineage>
        <taxon>Eukaryota</taxon>
        <taxon>Metazoa</taxon>
        <taxon>Ecdysozoa</taxon>
        <taxon>Nematoda</taxon>
        <taxon>Enoplea</taxon>
        <taxon>Dorylaimia</taxon>
        <taxon>Trichinellida</taxon>
        <taxon>Trichinellidae</taxon>
        <taxon>Trichinella</taxon>
    </lineage>
</organism>
<accession>A0A0V1K0I7</accession>
<sequence>MANRSSLNFGTYKVKHPSIELEASEKALSPTHQRWVKQQQSDLLLLRRKHGLSPLGLFQMHLFTCPKIKGRAHTFHYLSIFGHGLLKRGTLKLVQSENAACDRLFGQQQSGCNGLMNFRSASASRLEFCTSLCKAIRPTLAMTISGGQTSSSRFHYTYNTIVVPTAPDTEQLPIATEVDSNKCHVASDIGGLNDRPTGGQTTGCPLAILTMVHLKIWHPFSRPMKRWSRVLKIQS</sequence>
<evidence type="ECO:0000313" key="2">
    <source>
        <dbReference type="Proteomes" id="UP000054826"/>
    </source>
</evidence>
<gene>
    <name evidence="1" type="ORF">T4C_3759</name>
</gene>
<proteinExistence type="predicted"/>
<name>A0A0V1K0I7_TRIPS</name>
<reference evidence="1 2" key="1">
    <citation type="submission" date="2015-01" db="EMBL/GenBank/DDBJ databases">
        <title>Evolution of Trichinella species and genotypes.</title>
        <authorList>
            <person name="Korhonen P.K."/>
            <person name="Edoardo P."/>
            <person name="Giuseppe L.R."/>
            <person name="Gasser R.B."/>
        </authorList>
    </citation>
    <scope>NUCLEOTIDE SEQUENCE [LARGE SCALE GENOMIC DNA]</scope>
    <source>
        <strain evidence="1">ISS176</strain>
    </source>
</reference>
<dbReference type="Proteomes" id="UP000054826">
    <property type="component" value="Unassembled WGS sequence"/>
</dbReference>
<dbReference type="EMBL" id="JYDV01000025">
    <property type="protein sequence ID" value="KRZ40646.1"/>
    <property type="molecule type" value="Genomic_DNA"/>
</dbReference>
<protein>
    <submittedName>
        <fullName evidence="1">Uncharacterized protein</fullName>
    </submittedName>
</protein>
<comment type="caution">
    <text evidence="1">The sequence shown here is derived from an EMBL/GenBank/DDBJ whole genome shotgun (WGS) entry which is preliminary data.</text>
</comment>
<dbReference type="AlphaFoldDB" id="A0A0V1K0I7"/>
<evidence type="ECO:0000313" key="1">
    <source>
        <dbReference type="EMBL" id="KRZ40646.1"/>
    </source>
</evidence>